<keyword evidence="2" id="KW-1185">Reference proteome</keyword>
<dbReference type="Proteomes" id="UP000266841">
    <property type="component" value="Unassembled WGS sequence"/>
</dbReference>
<dbReference type="OrthoDB" id="508697at2759"/>
<sequence length="452" mass="50943">CKTYSTTALFLSKKFKIRAPPEPRALSHGTGSVRGLARAPLKRGGNQLHEVQNDGAASSSPTRWLGRRQLATLVGNREAYAADPPFNPRSFAYVLIHYHKTGHDLSRKLRDLLLEAKHRADGGLASNDRENTFMPRQHERDTGCPHALVLTPGMIHTQASPDFFCNPKILAEKLLRNDNMNGKVFKNKKGVKVIHLVRNPFTMSVSNLNYHAQFPTPENWVKNSDFDPCSREGWYKTQTLADLVASTLFIGEHPIMRHDDFEKLFQICTSIFHGKGQPDWTFHTHLRQGTPLDALALATAQLVGQARSGGDLLRMANNIIKFREVERLEEHVRTSAHLPSAPRDRMIQVLTLSMDDFIREPKKSAERFLNFALEDSVADTVKFGVAADYERQYREMVKQGGEHITHGHENDKIGNTEPLYQFLREDEVFGRILGNIENLVNDVIVESGGGSH</sequence>
<dbReference type="eggNOG" id="ENOG502QYCY">
    <property type="taxonomic scope" value="Eukaryota"/>
</dbReference>
<organism evidence="1 2">
    <name type="scientific">Thalassiosira oceanica</name>
    <name type="common">Marine diatom</name>
    <dbReference type="NCBI Taxonomy" id="159749"/>
    <lineage>
        <taxon>Eukaryota</taxon>
        <taxon>Sar</taxon>
        <taxon>Stramenopiles</taxon>
        <taxon>Ochrophyta</taxon>
        <taxon>Bacillariophyta</taxon>
        <taxon>Coscinodiscophyceae</taxon>
        <taxon>Thalassiosirophycidae</taxon>
        <taxon>Thalassiosirales</taxon>
        <taxon>Thalassiosiraceae</taxon>
        <taxon>Thalassiosira</taxon>
    </lineage>
</organism>
<evidence type="ECO:0000313" key="2">
    <source>
        <dbReference type="Proteomes" id="UP000266841"/>
    </source>
</evidence>
<accession>K0TJP2</accession>
<name>K0TJP2_THAOC</name>
<dbReference type="Gene3D" id="3.40.50.300">
    <property type="entry name" value="P-loop containing nucleotide triphosphate hydrolases"/>
    <property type="match status" value="1"/>
</dbReference>
<proteinExistence type="predicted"/>
<dbReference type="EMBL" id="AGNL01008002">
    <property type="protein sequence ID" value="EJK70827.1"/>
    <property type="molecule type" value="Genomic_DNA"/>
</dbReference>
<comment type="caution">
    <text evidence="1">The sequence shown here is derived from an EMBL/GenBank/DDBJ whole genome shotgun (WGS) entry which is preliminary data.</text>
</comment>
<dbReference type="OMA" id="HYHKTGH"/>
<gene>
    <name evidence="1" type="ORF">THAOC_07786</name>
</gene>
<dbReference type="AlphaFoldDB" id="K0TJP2"/>
<reference evidence="1 2" key="1">
    <citation type="journal article" date="2012" name="Genome Biol.">
        <title>Genome and low-iron response of an oceanic diatom adapted to chronic iron limitation.</title>
        <authorList>
            <person name="Lommer M."/>
            <person name="Specht M."/>
            <person name="Roy A.S."/>
            <person name="Kraemer L."/>
            <person name="Andreson R."/>
            <person name="Gutowska M.A."/>
            <person name="Wolf J."/>
            <person name="Bergner S.V."/>
            <person name="Schilhabel M.B."/>
            <person name="Klostermeier U.C."/>
            <person name="Beiko R.G."/>
            <person name="Rosenstiel P."/>
            <person name="Hippler M."/>
            <person name="Laroche J."/>
        </authorList>
    </citation>
    <scope>NUCLEOTIDE SEQUENCE [LARGE SCALE GENOMIC DNA]</scope>
    <source>
        <strain evidence="1 2">CCMP1005</strain>
    </source>
</reference>
<protein>
    <recommendedName>
        <fullName evidence="3">Sulfotransferase domain-containing protein</fullName>
    </recommendedName>
</protein>
<dbReference type="InterPro" id="IPR027417">
    <property type="entry name" value="P-loop_NTPase"/>
</dbReference>
<evidence type="ECO:0008006" key="3">
    <source>
        <dbReference type="Google" id="ProtNLM"/>
    </source>
</evidence>
<evidence type="ECO:0000313" key="1">
    <source>
        <dbReference type="EMBL" id="EJK70827.1"/>
    </source>
</evidence>
<feature type="non-terminal residue" evidence="1">
    <location>
        <position position="1"/>
    </location>
</feature>